<dbReference type="Gene3D" id="1.10.510.10">
    <property type="entry name" value="Transferase(Phosphotransferase) domain 1"/>
    <property type="match status" value="1"/>
</dbReference>
<evidence type="ECO:0000256" key="1">
    <source>
        <dbReference type="ARBA" id="ARBA00022741"/>
    </source>
</evidence>
<dbReference type="Proteomes" id="UP000235371">
    <property type="component" value="Unassembled WGS sequence"/>
</dbReference>
<evidence type="ECO:0000256" key="2">
    <source>
        <dbReference type="ARBA" id="ARBA00022840"/>
    </source>
</evidence>
<dbReference type="STRING" id="1095630.A0A2J6TBU1"/>
<dbReference type="PANTHER" id="PTHR44329">
    <property type="entry name" value="SERINE/THREONINE-PROTEIN KINASE TNNI3K-RELATED"/>
    <property type="match status" value="1"/>
</dbReference>
<dbReference type="PROSITE" id="PS50011">
    <property type="entry name" value="PROTEIN_KINASE_DOM"/>
    <property type="match status" value="1"/>
</dbReference>
<keyword evidence="2" id="KW-0067">ATP-binding</keyword>
<keyword evidence="5" id="KW-1185">Reference proteome</keyword>
<evidence type="ECO:0000313" key="4">
    <source>
        <dbReference type="EMBL" id="PMD60495.1"/>
    </source>
</evidence>
<evidence type="ECO:0000259" key="3">
    <source>
        <dbReference type="PROSITE" id="PS50011"/>
    </source>
</evidence>
<sequence>MIVQSLSKTDGNWKESFSFYDAQSVGRGSSGSVLAINQDLVIKIFSEDEEGQLDFDREREIYHELQRDGGSRYIVKFLEVWEDGLVLERLKSSLRFRLREKSLPKFTVRMRWLVQACKALGFLHSRNIMHGDVGCHNLLVDKKGHLKLCDFAGSKRAGETARICYEIRGQHPDYRIGQPTAKTEIFALGSTIFEIYTSQPPYAEKIDALVRRSFQEREFPLLQVGCPAIRAIIEKCWMDDYDKVSDVCADILAAQRAHLLSNRE</sequence>
<dbReference type="InterPro" id="IPR000719">
    <property type="entry name" value="Prot_kinase_dom"/>
</dbReference>
<dbReference type="EMBL" id="KZ613790">
    <property type="protein sequence ID" value="PMD60495.1"/>
    <property type="molecule type" value="Genomic_DNA"/>
</dbReference>
<dbReference type="RefSeq" id="XP_024737399.1">
    <property type="nucleotide sequence ID" value="XM_024874708.1"/>
</dbReference>
<dbReference type="AlphaFoldDB" id="A0A2J6TBU1"/>
<dbReference type="OrthoDB" id="1668230at2759"/>
<keyword evidence="1" id="KW-0547">Nucleotide-binding</keyword>
<dbReference type="SUPFAM" id="SSF56112">
    <property type="entry name" value="Protein kinase-like (PK-like)"/>
    <property type="match status" value="1"/>
</dbReference>
<dbReference type="GO" id="GO:0005524">
    <property type="term" value="F:ATP binding"/>
    <property type="evidence" value="ECO:0007669"/>
    <property type="project" value="UniProtKB-KW"/>
</dbReference>
<evidence type="ECO:0000313" key="5">
    <source>
        <dbReference type="Proteomes" id="UP000235371"/>
    </source>
</evidence>
<feature type="domain" description="Protein kinase" evidence="3">
    <location>
        <begin position="19"/>
        <end position="264"/>
    </location>
</feature>
<protein>
    <submittedName>
        <fullName evidence="4">Kinase-like protein</fullName>
    </submittedName>
</protein>
<proteinExistence type="predicted"/>
<gene>
    <name evidence="4" type="ORF">K444DRAFT_528281</name>
</gene>
<keyword evidence="4" id="KW-0808">Transferase</keyword>
<dbReference type="GO" id="GO:0004674">
    <property type="term" value="F:protein serine/threonine kinase activity"/>
    <property type="evidence" value="ECO:0007669"/>
    <property type="project" value="TreeGrafter"/>
</dbReference>
<dbReference type="InParanoid" id="A0A2J6TBU1"/>
<dbReference type="InterPro" id="IPR011009">
    <property type="entry name" value="Kinase-like_dom_sf"/>
</dbReference>
<accession>A0A2J6TBU1</accession>
<reference evidence="4 5" key="1">
    <citation type="submission" date="2016-04" db="EMBL/GenBank/DDBJ databases">
        <title>A degradative enzymes factory behind the ericoid mycorrhizal symbiosis.</title>
        <authorList>
            <consortium name="DOE Joint Genome Institute"/>
            <person name="Martino E."/>
            <person name="Morin E."/>
            <person name="Grelet G."/>
            <person name="Kuo A."/>
            <person name="Kohler A."/>
            <person name="Daghino S."/>
            <person name="Barry K."/>
            <person name="Choi C."/>
            <person name="Cichocki N."/>
            <person name="Clum A."/>
            <person name="Copeland A."/>
            <person name="Hainaut M."/>
            <person name="Haridas S."/>
            <person name="Labutti K."/>
            <person name="Lindquist E."/>
            <person name="Lipzen A."/>
            <person name="Khouja H.-R."/>
            <person name="Murat C."/>
            <person name="Ohm R."/>
            <person name="Olson A."/>
            <person name="Spatafora J."/>
            <person name="Veneault-Fourrey C."/>
            <person name="Henrissat B."/>
            <person name="Grigoriev I."/>
            <person name="Martin F."/>
            <person name="Perotto S."/>
        </authorList>
    </citation>
    <scope>NUCLEOTIDE SEQUENCE [LARGE SCALE GENOMIC DNA]</scope>
    <source>
        <strain evidence="4 5">E</strain>
    </source>
</reference>
<dbReference type="GeneID" id="36582788"/>
<keyword evidence="4" id="KW-0418">Kinase</keyword>
<name>A0A2J6TBU1_9HELO</name>
<dbReference type="InterPro" id="IPR051681">
    <property type="entry name" value="Ser/Thr_Kinases-Pseudokinases"/>
</dbReference>
<organism evidence="4 5">
    <name type="scientific">Hyaloscypha bicolor E</name>
    <dbReference type="NCBI Taxonomy" id="1095630"/>
    <lineage>
        <taxon>Eukaryota</taxon>
        <taxon>Fungi</taxon>
        <taxon>Dikarya</taxon>
        <taxon>Ascomycota</taxon>
        <taxon>Pezizomycotina</taxon>
        <taxon>Leotiomycetes</taxon>
        <taxon>Helotiales</taxon>
        <taxon>Hyaloscyphaceae</taxon>
        <taxon>Hyaloscypha</taxon>
        <taxon>Hyaloscypha bicolor</taxon>
    </lineage>
</organism>
<dbReference type="Pfam" id="PF00069">
    <property type="entry name" value="Pkinase"/>
    <property type="match status" value="1"/>
</dbReference>
<dbReference type="PANTHER" id="PTHR44329:SF298">
    <property type="entry name" value="MIXED LINEAGE KINASE DOMAIN-LIKE PROTEIN"/>
    <property type="match status" value="1"/>
</dbReference>